<sequence length="102" mass="11643">MAAINRELQSRSKQLSERLSESLYILDHDPSMALYRIQEHTNKVAPKLVVRRQQMSQLNSQIQGACFDLDNAIKTVDQMKTAQSSLERIKKILIGENCGNQQ</sequence>
<dbReference type="InterPro" id="IPR019320">
    <property type="entry name" value="BORCS8"/>
</dbReference>
<dbReference type="GO" id="GO:0099078">
    <property type="term" value="C:BORC complex"/>
    <property type="evidence" value="ECO:0007669"/>
    <property type="project" value="TreeGrafter"/>
</dbReference>
<dbReference type="OrthoDB" id="19830at2759"/>
<evidence type="ECO:0000256" key="3">
    <source>
        <dbReference type="ARBA" id="ARBA00023136"/>
    </source>
</evidence>
<evidence type="ECO:0000313" key="7">
    <source>
        <dbReference type="Proteomes" id="UP000580250"/>
    </source>
</evidence>
<dbReference type="EMBL" id="CAJEWN010000383">
    <property type="protein sequence ID" value="CAD2180867.1"/>
    <property type="molecule type" value="Genomic_DNA"/>
</dbReference>
<evidence type="ECO:0000256" key="4">
    <source>
        <dbReference type="ARBA" id="ARBA00023228"/>
    </source>
</evidence>
<keyword evidence="4" id="KW-0458">Lysosome</keyword>
<dbReference type="PANTHER" id="PTHR21146:SF0">
    <property type="entry name" value="BLOC-1-RELATED COMPLEX SUBUNIT 8"/>
    <property type="match status" value="1"/>
</dbReference>
<dbReference type="EMBL" id="CAJEWN010000697">
    <property type="protein sequence ID" value="CAD2188525.1"/>
    <property type="molecule type" value="Genomic_DNA"/>
</dbReference>
<dbReference type="AlphaFoldDB" id="A0A6V7WNM7"/>
<dbReference type="PANTHER" id="PTHR21146">
    <property type="entry name" value="MEF2B PROTEIN"/>
    <property type="match status" value="1"/>
</dbReference>
<organism evidence="6 7">
    <name type="scientific">Meloidogyne enterolobii</name>
    <name type="common">Root-knot nematode worm</name>
    <name type="synonym">Meloidogyne mayaguensis</name>
    <dbReference type="NCBI Taxonomy" id="390850"/>
    <lineage>
        <taxon>Eukaryota</taxon>
        <taxon>Metazoa</taxon>
        <taxon>Ecdysozoa</taxon>
        <taxon>Nematoda</taxon>
        <taxon>Chromadorea</taxon>
        <taxon>Rhabditida</taxon>
        <taxon>Tylenchina</taxon>
        <taxon>Tylenchomorpha</taxon>
        <taxon>Tylenchoidea</taxon>
        <taxon>Meloidogynidae</taxon>
        <taxon>Meloidogyninae</taxon>
        <taxon>Meloidogyne</taxon>
    </lineage>
</organism>
<protein>
    <submittedName>
        <fullName evidence="6">Uncharacterized protein</fullName>
    </submittedName>
</protein>
<keyword evidence="3" id="KW-0472">Membrane</keyword>
<comment type="similarity">
    <text evidence="2">Belongs to the BORCS8 family.</text>
</comment>
<accession>A0A6V7WNM7</accession>
<evidence type="ECO:0000313" key="6">
    <source>
        <dbReference type="EMBL" id="CAD2188525.1"/>
    </source>
</evidence>
<dbReference type="Pfam" id="PF10167">
    <property type="entry name" value="BORCS8"/>
    <property type="match status" value="1"/>
</dbReference>
<evidence type="ECO:0000256" key="1">
    <source>
        <dbReference type="ARBA" id="ARBA00004656"/>
    </source>
</evidence>
<evidence type="ECO:0000256" key="2">
    <source>
        <dbReference type="ARBA" id="ARBA00010463"/>
    </source>
</evidence>
<reference evidence="6 7" key="1">
    <citation type="submission" date="2020-08" db="EMBL/GenBank/DDBJ databases">
        <authorList>
            <person name="Koutsovoulos G."/>
            <person name="Danchin GJ E."/>
        </authorList>
    </citation>
    <scope>NUCLEOTIDE SEQUENCE [LARGE SCALE GENOMIC DNA]</scope>
</reference>
<gene>
    <name evidence="5" type="ORF">MENT_LOCUS32974</name>
    <name evidence="6" type="ORF">MENT_LOCUS41182</name>
</gene>
<proteinExistence type="inferred from homology"/>
<name>A0A6V7WNM7_MELEN</name>
<evidence type="ECO:0000313" key="5">
    <source>
        <dbReference type="EMBL" id="CAD2180867.1"/>
    </source>
</evidence>
<dbReference type="Proteomes" id="UP000580250">
    <property type="component" value="Unassembled WGS sequence"/>
</dbReference>
<comment type="caution">
    <text evidence="6">The sequence shown here is derived from an EMBL/GenBank/DDBJ whole genome shotgun (WGS) entry which is preliminary data.</text>
</comment>
<comment type="subcellular location">
    <subcellularLocation>
        <location evidence="1">Lysosome membrane</location>
    </subcellularLocation>
</comment>
<dbReference type="GO" id="GO:0005765">
    <property type="term" value="C:lysosomal membrane"/>
    <property type="evidence" value="ECO:0007669"/>
    <property type="project" value="UniProtKB-SubCell"/>
</dbReference>